<dbReference type="PANTHER" id="PTHR34388:SF1">
    <property type="entry name" value="DNA POLYMERASE III SUBUNIT DELTA"/>
    <property type="match status" value="1"/>
</dbReference>
<sequence>MELVDLMKSISENSVPHYLVLFGEEQAILDIYIQHIAQNYKIVYCDTVAYALSQVGKKSIDKSNKVYIVNEDNAYNKAEESWKSVKQTFNKSKHILLLKYHNIDKRGKFYTQNKGNAVEFTHLSEDVLINYIQQKLPALSEKNASKLITWCNYDYGRILMEIDKIEHFIQNHSVMDALTTDSCFIQLNEQGLFYKEIGDITFELTNAVLGGYPETAIQKLDEAKRKGEPAMMISSILYNGFRNLLAYQGLGSNKQNAMERTGMSKGELYGCTKNVGGYSIADVRRNMLKCQEVEAGIKMGTIDEEIALEYLVLSCLK</sequence>
<dbReference type="InterPro" id="IPR008921">
    <property type="entry name" value="DNA_pol3_clamp-load_cplx_C"/>
</dbReference>
<organism evidence="9">
    <name type="scientific">Siphoviridae sp. ctwDi18</name>
    <dbReference type="NCBI Taxonomy" id="2827970"/>
    <lineage>
        <taxon>Viruses</taxon>
        <taxon>Duplodnaviria</taxon>
        <taxon>Heunggongvirae</taxon>
        <taxon>Uroviricota</taxon>
        <taxon>Caudoviricetes</taxon>
    </lineage>
</organism>
<comment type="catalytic activity">
    <reaction evidence="7">
        <text>DNA(n) + a 2'-deoxyribonucleoside 5'-triphosphate = DNA(n+1) + diphosphate</text>
        <dbReference type="Rhea" id="RHEA:22508"/>
        <dbReference type="Rhea" id="RHEA-COMP:17339"/>
        <dbReference type="Rhea" id="RHEA-COMP:17340"/>
        <dbReference type="ChEBI" id="CHEBI:33019"/>
        <dbReference type="ChEBI" id="CHEBI:61560"/>
        <dbReference type="ChEBI" id="CHEBI:173112"/>
        <dbReference type="EC" id="2.7.7.7"/>
    </reaction>
</comment>
<proteinExistence type="inferred from homology"/>
<reference evidence="9" key="1">
    <citation type="journal article" date="2021" name="Proc. Natl. Acad. Sci. U.S.A.">
        <title>A Catalog of Tens of Thousands of Viruses from Human Metagenomes Reveals Hidden Associations with Chronic Diseases.</title>
        <authorList>
            <person name="Tisza M.J."/>
            <person name="Buck C.B."/>
        </authorList>
    </citation>
    <scope>NUCLEOTIDE SEQUENCE</scope>
    <source>
        <strain evidence="9">CtwDi18</strain>
    </source>
</reference>
<dbReference type="PANTHER" id="PTHR34388">
    <property type="entry name" value="DNA POLYMERASE III SUBUNIT DELTA"/>
    <property type="match status" value="1"/>
</dbReference>
<evidence type="ECO:0000256" key="1">
    <source>
        <dbReference type="ARBA" id="ARBA00012417"/>
    </source>
</evidence>
<dbReference type="EMBL" id="BK032778">
    <property type="protein sequence ID" value="DAF59866.1"/>
    <property type="molecule type" value="Genomic_DNA"/>
</dbReference>
<dbReference type="InterPro" id="IPR005790">
    <property type="entry name" value="DNA_polIII_delta"/>
</dbReference>
<evidence type="ECO:0000256" key="5">
    <source>
        <dbReference type="ARBA" id="ARBA00022932"/>
    </source>
</evidence>
<evidence type="ECO:0000259" key="8">
    <source>
        <dbReference type="Pfam" id="PF21694"/>
    </source>
</evidence>
<dbReference type="SUPFAM" id="SSF48019">
    <property type="entry name" value="post-AAA+ oligomerization domain-like"/>
    <property type="match status" value="1"/>
</dbReference>
<protein>
    <recommendedName>
        <fullName evidence="1">DNA-directed DNA polymerase</fullName>
        <ecNumber evidence="1">2.7.7.7</ecNumber>
    </recommendedName>
</protein>
<evidence type="ECO:0000256" key="7">
    <source>
        <dbReference type="ARBA" id="ARBA00049244"/>
    </source>
</evidence>
<keyword evidence="5" id="KW-0239">DNA-directed DNA polymerase</keyword>
<comment type="similarity">
    <text evidence="6">Belongs to the DNA polymerase HolA subunit family.</text>
</comment>
<name>A0A8S5TAT9_9CAUD</name>
<evidence type="ECO:0000256" key="4">
    <source>
        <dbReference type="ARBA" id="ARBA00022705"/>
    </source>
</evidence>
<dbReference type="Gene3D" id="1.20.272.10">
    <property type="match status" value="1"/>
</dbReference>
<dbReference type="GO" id="GO:0003677">
    <property type="term" value="F:DNA binding"/>
    <property type="evidence" value="ECO:0007669"/>
    <property type="project" value="InterPro"/>
</dbReference>
<evidence type="ECO:0000256" key="3">
    <source>
        <dbReference type="ARBA" id="ARBA00022695"/>
    </source>
</evidence>
<keyword evidence="3" id="KW-0548">Nucleotidyltransferase</keyword>
<dbReference type="EC" id="2.7.7.7" evidence="1"/>
<evidence type="ECO:0000256" key="2">
    <source>
        <dbReference type="ARBA" id="ARBA00022679"/>
    </source>
</evidence>
<dbReference type="Pfam" id="PF21694">
    <property type="entry name" value="DNA_pol3_delta_C"/>
    <property type="match status" value="1"/>
</dbReference>
<dbReference type="GO" id="GO:0003887">
    <property type="term" value="F:DNA-directed DNA polymerase activity"/>
    <property type="evidence" value="ECO:0007669"/>
    <property type="project" value="UniProtKB-KW"/>
</dbReference>
<dbReference type="GO" id="GO:0009360">
    <property type="term" value="C:DNA polymerase III complex"/>
    <property type="evidence" value="ECO:0007669"/>
    <property type="project" value="TreeGrafter"/>
</dbReference>
<dbReference type="GO" id="GO:0006261">
    <property type="term" value="P:DNA-templated DNA replication"/>
    <property type="evidence" value="ECO:0007669"/>
    <property type="project" value="TreeGrafter"/>
</dbReference>
<feature type="domain" description="DNA polymerase III delta subunit-like C-terminal" evidence="8">
    <location>
        <begin position="201"/>
        <end position="314"/>
    </location>
</feature>
<keyword evidence="2" id="KW-0808">Transferase</keyword>
<dbReference type="NCBIfam" id="TIGR01128">
    <property type="entry name" value="holA"/>
    <property type="match status" value="1"/>
</dbReference>
<dbReference type="InterPro" id="IPR048466">
    <property type="entry name" value="DNA_pol3_delta-like_C"/>
</dbReference>
<evidence type="ECO:0000256" key="6">
    <source>
        <dbReference type="ARBA" id="ARBA00034754"/>
    </source>
</evidence>
<keyword evidence="4" id="KW-0235">DNA replication</keyword>
<accession>A0A8S5TAT9</accession>
<evidence type="ECO:0000313" key="9">
    <source>
        <dbReference type="EMBL" id="DAF59866.1"/>
    </source>
</evidence>